<dbReference type="PROSITE" id="PS50103">
    <property type="entry name" value="ZF_C3H1"/>
    <property type="match status" value="1"/>
</dbReference>
<feature type="region of interest" description="Disordered" evidence="2">
    <location>
        <begin position="103"/>
        <end position="136"/>
    </location>
</feature>
<sequence length="582" mass="65568">MNDFTIYSRPPGPPKETCFFWYHGECPLGDKCDRMHEAHITWPIPPPLDYVHSDPCHLPLCPMKEGMEELLRGRGEKANRKFHTKLPIIGIDVVNSGTGLGVGSAANESEDEGSITAVEDKNGGVSSDSNSRSDEIDEISLSSGSYNLAVASSSAYPRLTLTPSPFLHAVDEMPQITAISHAGAHKSRKHPYAKVSTPNFASHTSLGRPIAGKLPEDPSKFARELPTRPKVNEKVCFLWYHQGYCRPTQLNPCPWLHTLDTPVQEVSLPINPSQGHSKKCQLPLCPISKLLKKEQKAPVKMKIEESEQDGYWPAFSNTKPNEPSIRPSVRYLDTSNGVDFGNMNPQRLQMYYVNRTEELIATYGSWRAVPQQHMQEIQQLDATLYPRNRQIQIPAPPVNIKREYPLTTDDELVAERDSQAEGERSWKNKGLKKKEKWMRWRSKQIEKKREEEREAEAAARAQEATRPSIVPNVTNRIASGGAGPMSSAGAKRMNPPPIHDPRGQTISRIDAWRNRPHKTPIPKLRESSLIFGSFARSTPYVKLRDRERTPPPRVLVDYVLPSGDDRAEWDGDFLRRAFGEIE</sequence>
<keyword evidence="1" id="KW-0863">Zinc-finger</keyword>
<accession>A0A6A6X8G3</accession>
<name>A0A6A6X8G3_9PLEO</name>
<protein>
    <recommendedName>
        <fullName evidence="3">C3H1-type domain-containing protein</fullName>
    </recommendedName>
</protein>
<feature type="zinc finger region" description="C3H1-type" evidence="1">
    <location>
        <begin position="12"/>
        <end position="39"/>
    </location>
</feature>
<evidence type="ECO:0000313" key="4">
    <source>
        <dbReference type="EMBL" id="KAF2792790.1"/>
    </source>
</evidence>
<feature type="domain" description="C3H1-type" evidence="3">
    <location>
        <begin position="12"/>
        <end position="39"/>
    </location>
</feature>
<evidence type="ECO:0000313" key="5">
    <source>
        <dbReference type="Proteomes" id="UP000799757"/>
    </source>
</evidence>
<dbReference type="GO" id="GO:0008270">
    <property type="term" value="F:zinc ion binding"/>
    <property type="evidence" value="ECO:0007669"/>
    <property type="project" value="UniProtKB-KW"/>
</dbReference>
<reference evidence="4" key="1">
    <citation type="journal article" date="2020" name="Stud. Mycol.">
        <title>101 Dothideomycetes genomes: a test case for predicting lifestyles and emergence of pathogens.</title>
        <authorList>
            <person name="Haridas S."/>
            <person name="Albert R."/>
            <person name="Binder M."/>
            <person name="Bloem J."/>
            <person name="Labutti K."/>
            <person name="Salamov A."/>
            <person name="Andreopoulos B."/>
            <person name="Baker S."/>
            <person name="Barry K."/>
            <person name="Bills G."/>
            <person name="Bluhm B."/>
            <person name="Cannon C."/>
            <person name="Castanera R."/>
            <person name="Culley D."/>
            <person name="Daum C."/>
            <person name="Ezra D."/>
            <person name="Gonzalez J."/>
            <person name="Henrissat B."/>
            <person name="Kuo A."/>
            <person name="Liang C."/>
            <person name="Lipzen A."/>
            <person name="Lutzoni F."/>
            <person name="Magnuson J."/>
            <person name="Mondo S."/>
            <person name="Nolan M."/>
            <person name="Ohm R."/>
            <person name="Pangilinan J."/>
            <person name="Park H.-J."/>
            <person name="Ramirez L."/>
            <person name="Alfaro M."/>
            <person name="Sun H."/>
            <person name="Tritt A."/>
            <person name="Yoshinaga Y."/>
            <person name="Zwiers L.-H."/>
            <person name="Turgeon B."/>
            <person name="Goodwin S."/>
            <person name="Spatafora J."/>
            <person name="Crous P."/>
            <person name="Grigoriev I."/>
        </authorList>
    </citation>
    <scope>NUCLEOTIDE SEQUENCE</scope>
    <source>
        <strain evidence="4">CBS 109.77</strain>
    </source>
</reference>
<evidence type="ECO:0000256" key="1">
    <source>
        <dbReference type="PROSITE-ProRule" id="PRU00723"/>
    </source>
</evidence>
<dbReference type="InterPro" id="IPR000571">
    <property type="entry name" value="Znf_CCCH"/>
</dbReference>
<proteinExistence type="predicted"/>
<keyword evidence="5" id="KW-1185">Reference proteome</keyword>
<evidence type="ECO:0000259" key="3">
    <source>
        <dbReference type="PROSITE" id="PS50103"/>
    </source>
</evidence>
<evidence type="ECO:0000256" key="2">
    <source>
        <dbReference type="SAM" id="MobiDB-lite"/>
    </source>
</evidence>
<dbReference type="AlphaFoldDB" id="A0A6A6X8G3"/>
<dbReference type="Proteomes" id="UP000799757">
    <property type="component" value="Unassembled WGS sequence"/>
</dbReference>
<gene>
    <name evidence="4" type="ORF">K505DRAFT_362603</name>
</gene>
<keyword evidence="1" id="KW-0862">Zinc</keyword>
<organism evidence="4 5">
    <name type="scientific">Melanomma pulvis-pyrius CBS 109.77</name>
    <dbReference type="NCBI Taxonomy" id="1314802"/>
    <lineage>
        <taxon>Eukaryota</taxon>
        <taxon>Fungi</taxon>
        <taxon>Dikarya</taxon>
        <taxon>Ascomycota</taxon>
        <taxon>Pezizomycotina</taxon>
        <taxon>Dothideomycetes</taxon>
        <taxon>Pleosporomycetidae</taxon>
        <taxon>Pleosporales</taxon>
        <taxon>Melanommataceae</taxon>
        <taxon>Melanomma</taxon>
    </lineage>
</organism>
<dbReference type="OrthoDB" id="3800918at2759"/>
<dbReference type="EMBL" id="MU001955">
    <property type="protein sequence ID" value="KAF2792790.1"/>
    <property type="molecule type" value="Genomic_DNA"/>
</dbReference>
<keyword evidence="1" id="KW-0479">Metal-binding</keyword>
<feature type="region of interest" description="Disordered" evidence="2">
    <location>
        <begin position="473"/>
        <end position="504"/>
    </location>
</feature>